<evidence type="ECO:0000313" key="2">
    <source>
        <dbReference type="Proteomes" id="UP000539175"/>
    </source>
</evidence>
<keyword evidence="2" id="KW-1185">Reference proteome</keyword>
<reference evidence="1 2" key="1">
    <citation type="submission" date="2020-08" db="EMBL/GenBank/DDBJ databases">
        <title>Genomic Encyclopedia of Type Strains, Phase IV (KMG-IV): sequencing the most valuable type-strain genomes for metagenomic binning, comparative biology and taxonomic classification.</title>
        <authorList>
            <person name="Goeker M."/>
        </authorList>
    </citation>
    <scope>NUCLEOTIDE SEQUENCE [LARGE SCALE GENOMIC DNA]</scope>
    <source>
        <strain evidence="1 2">DSM 22198</strain>
    </source>
</reference>
<comment type="caution">
    <text evidence="1">The sequence shown here is derived from an EMBL/GenBank/DDBJ whole genome shotgun (WGS) entry which is preliminary data.</text>
</comment>
<dbReference type="InterPro" id="IPR038078">
    <property type="entry name" value="PhoU-like_sf"/>
</dbReference>
<dbReference type="AlphaFoldDB" id="A0A7X0B5S4"/>
<organism evidence="1 2">
    <name type="scientific">Nitrospirillum iridis</name>
    <dbReference type="NCBI Taxonomy" id="765888"/>
    <lineage>
        <taxon>Bacteria</taxon>
        <taxon>Pseudomonadati</taxon>
        <taxon>Pseudomonadota</taxon>
        <taxon>Alphaproteobacteria</taxon>
        <taxon>Rhodospirillales</taxon>
        <taxon>Azospirillaceae</taxon>
        <taxon>Nitrospirillum</taxon>
    </lineage>
</organism>
<dbReference type="Proteomes" id="UP000539175">
    <property type="component" value="Unassembled WGS sequence"/>
</dbReference>
<dbReference type="Gene3D" id="1.20.58.220">
    <property type="entry name" value="Phosphate transport system protein phou homolog 2, domain 2"/>
    <property type="match status" value="1"/>
</dbReference>
<gene>
    <name evidence="1" type="ORF">FHS74_005299</name>
</gene>
<proteinExistence type="predicted"/>
<accession>A0A7X0B5S4</accession>
<name>A0A7X0B5S4_9PROT</name>
<dbReference type="RefSeq" id="WP_184807232.1">
    <property type="nucleotide sequence ID" value="NZ_JACIIZ010000019.1"/>
</dbReference>
<protein>
    <submittedName>
        <fullName evidence="1">Uncharacterized protein Yka (UPF0111/DUF47 family)</fullName>
    </submittedName>
</protein>
<dbReference type="EMBL" id="JACIIZ010000019">
    <property type="protein sequence ID" value="MBB6254709.1"/>
    <property type="molecule type" value="Genomic_DNA"/>
</dbReference>
<evidence type="ECO:0000313" key="1">
    <source>
        <dbReference type="EMBL" id="MBB6254709.1"/>
    </source>
</evidence>
<sequence>MSAKTRIVDLLGERALVVPALIATALTANEQAKYLLALLQMAAAQAENPQIPAPTLKAEREACGMEDAGLDRAIALTENDGGGQYHIPGAARIVKRLGELLTTMVAPLEKAEQPNAIEYAQRLARLIDTLPSGEGDMLDAPSIAAMTSGQPRAGDGLHVLVMDLHRDINRLQAAIANEDVAGAKAYGLDDADRAIVAAFMAGLNRTAALKFDHPGLDTVAARHGDTLLIQNDIGTTEAHVLVVKVTGHTVAVTYTDVHLSRLRFLQALCDGTDLAWQEVRTREAAALGDDDLFYMTLGTATAADVPGVCALLQRLASRIVFLIDWNKARKRLGLLVPNDTAVDILTWAAAYDFGHRAFLALGGERLVYDALEQAVKTPLRYGEPLHEMIGKDVARDYLRFVLQTTSTGLLQGQSAALIRDRVRAELFTHFRTADQRLLGICADHAAAVVRLASGLKAALRAAAGDKAVMLERNAIHAKLWESQADEAVKTLRATVRRLTGTEVFRQVIEQADDAADHLEEAAFQARLLFDAVPPETLPEPLLDLTDLAVESAQAYRQAVDLAPHVQRGNAQESVERFLEATDRIVTAEHQTDERHRAVTALLMATPDDYRRTHLLNGLSQSLERATDALQRAGLILRDHVLADVTFA</sequence>